<feature type="region of interest" description="Disordered" evidence="4">
    <location>
        <begin position="81"/>
        <end position="123"/>
    </location>
</feature>
<dbReference type="InterPro" id="IPR035441">
    <property type="entry name" value="TFIIS/LEDGF_dom_sf"/>
</dbReference>
<evidence type="ECO:0000313" key="6">
    <source>
        <dbReference type="RefSeq" id="XP_020016655.1"/>
    </source>
</evidence>
<evidence type="ECO:0000256" key="4">
    <source>
        <dbReference type="SAM" id="MobiDB-lite"/>
    </source>
</evidence>
<dbReference type="RefSeq" id="XP_020016655.1">
    <property type="nucleotide sequence ID" value="XM_020161066.1"/>
</dbReference>
<feature type="compositionally biased region" description="Basic and acidic residues" evidence="4">
    <location>
        <begin position="102"/>
        <end position="111"/>
    </location>
</feature>
<name>A0A8B7UFB1_CASCN</name>
<dbReference type="KEGG" id="ccan:109684605"/>
<dbReference type="InterPro" id="IPR003617">
    <property type="entry name" value="TFIIS/CRSP70_N_sub"/>
</dbReference>
<dbReference type="SMART" id="SM00509">
    <property type="entry name" value="TFS2N"/>
    <property type="match status" value="1"/>
</dbReference>
<dbReference type="InterPro" id="IPR017923">
    <property type="entry name" value="TFIIS_N"/>
</dbReference>
<dbReference type="OrthoDB" id="44867at2759"/>
<dbReference type="Pfam" id="PF08711">
    <property type="entry name" value="Med26"/>
    <property type="match status" value="1"/>
</dbReference>
<dbReference type="Gene3D" id="1.20.930.10">
    <property type="entry name" value="Conserved domain common to transcription factors TFIIS, elongin A, CRSP70"/>
    <property type="match status" value="1"/>
</dbReference>
<dbReference type="SUPFAM" id="SSF47676">
    <property type="entry name" value="Conserved domain common to transcription factors TFIIS, elongin A, CRSP70"/>
    <property type="match status" value="1"/>
</dbReference>
<dbReference type="GO" id="GO:0006351">
    <property type="term" value="P:DNA-templated transcription"/>
    <property type="evidence" value="ECO:0007669"/>
    <property type="project" value="TreeGrafter"/>
</dbReference>
<organism evidence="6">
    <name type="scientific">Castor canadensis</name>
    <name type="common">American beaver</name>
    <dbReference type="NCBI Taxonomy" id="51338"/>
    <lineage>
        <taxon>Eukaryota</taxon>
        <taxon>Metazoa</taxon>
        <taxon>Chordata</taxon>
        <taxon>Craniata</taxon>
        <taxon>Vertebrata</taxon>
        <taxon>Euteleostomi</taxon>
        <taxon>Mammalia</taxon>
        <taxon>Eutheria</taxon>
        <taxon>Euarchontoglires</taxon>
        <taxon>Glires</taxon>
        <taxon>Rodentia</taxon>
        <taxon>Castorimorpha</taxon>
        <taxon>Castoridae</taxon>
        <taxon>Castor</taxon>
    </lineage>
</organism>
<dbReference type="PANTHER" id="PTHR11477">
    <property type="entry name" value="TRANSCRIPTION FACTOR S-II ZINC FINGER DOMAIN-CONTAINING PROTEIN"/>
    <property type="match status" value="1"/>
</dbReference>
<accession>A0A8B7UFB1</accession>
<dbReference type="FunFam" id="1.20.930.10:FF:000002">
    <property type="entry name" value="Transcription elongation factor A (SII), 1"/>
    <property type="match status" value="1"/>
</dbReference>
<evidence type="ECO:0000256" key="1">
    <source>
        <dbReference type="ARBA" id="ARBA00004123"/>
    </source>
</evidence>
<evidence type="ECO:0000256" key="3">
    <source>
        <dbReference type="PROSITE-ProRule" id="PRU00649"/>
    </source>
</evidence>
<dbReference type="GO" id="GO:0005634">
    <property type="term" value="C:nucleus"/>
    <property type="evidence" value="ECO:0007669"/>
    <property type="project" value="UniProtKB-SubCell"/>
</dbReference>
<dbReference type="CDD" id="cd00183">
    <property type="entry name" value="TFIIS_I"/>
    <property type="match status" value="1"/>
</dbReference>
<dbReference type="AlphaFoldDB" id="A0A8B7UFB1"/>
<keyword evidence="2 3" id="KW-0539">Nucleus</keyword>
<sequence>MGQEEELLRIAKKLEKMVTRKNTEGALHLLKKLNSCQMSIQLLQTTRIGVAVNGVRKHCSDKEVVSLAKVLIKNWKRLLESPRTPKGEKGEEREKVKKKKEKGFDCSDWKPEAGLSPPRKKRGEEPKSRYAFLAGEKGLVLVTFTASSCSVCYSTGASQTGEVGVTVFCSAPTWGSLAPADILTRPMYCTPNISDFFLVSIP</sequence>
<dbReference type="PROSITE" id="PS51319">
    <property type="entry name" value="TFIIS_N"/>
    <property type="match status" value="1"/>
</dbReference>
<feature type="domain" description="TFIIS N-terminal" evidence="5">
    <location>
        <begin position="5"/>
        <end position="82"/>
    </location>
</feature>
<comment type="subcellular location">
    <subcellularLocation>
        <location evidence="1 3">Nucleus</location>
    </subcellularLocation>
</comment>
<feature type="compositionally biased region" description="Basic and acidic residues" evidence="4">
    <location>
        <begin position="81"/>
        <end position="95"/>
    </location>
</feature>
<dbReference type="PANTHER" id="PTHR11477:SF4">
    <property type="entry name" value="TRANSCRIPTION ELONGATION FACTOR A PROTEIN 3"/>
    <property type="match status" value="1"/>
</dbReference>
<protein>
    <submittedName>
        <fullName evidence="6">Transcription elongation factor A protein 3-like</fullName>
    </submittedName>
</protein>
<evidence type="ECO:0000259" key="5">
    <source>
        <dbReference type="PROSITE" id="PS51319"/>
    </source>
</evidence>
<gene>
    <name evidence="6" type="primary">LOC109684605</name>
</gene>
<proteinExistence type="predicted"/>
<reference evidence="6" key="1">
    <citation type="submission" date="2025-08" db="UniProtKB">
        <authorList>
            <consortium name="RefSeq"/>
        </authorList>
    </citation>
    <scope>IDENTIFICATION</scope>
    <source>
        <tissue evidence="6">Leukocyte</tissue>
    </source>
</reference>
<evidence type="ECO:0000256" key="2">
    <source>
        <dbReference type="ARBA" id="ARBA00023242"/>
    </source>
</evidence>